<organism evidence="3 4">
    <name type="scientific">Hemibagrus guttatus</name>
    <dbReference type="NCBI Taxonomy" id="175788"/>
    <lineage>
        <taxon>Eukaryota</taxon>
        <taxon>Metazoa</taxon>
        <taxon>Chordata</taxon>
        <taxon>Craniata</taxon>
        <taxon>Vertebrata</taxon>
        <taxon>Euteleostomi</taxon>
        <taxon>Actinopterygii</taxon>
        <taxon>Neopterygii</taxon>
        <taxon>Teleostei</taxon>
        <taxon>Ostariophysi</taxon>
        <taxon>Siluriformes</taxon>
        <taxon>Bagridae</taxon>
        <taxon>Hemibagrus</taxon>
    </lineage>
</organism>
<keyword evidence="4" id="KW-1185">Reference proteome</keyword>
<dbReference type="InterPro" id="IPR013106">
    <property type="entry name" value="Ig_V-set"/>
</dbReference>
<evidence type="ECO:0000256" key="1">
    <source>
        <dbReference type="SAM" id="Phobius"/>
    </source>
</evidence>
<keyword evidence="1" id="KW-1133">Transmembrane helix</keyword>
<dbReference type="PANTHER" id="PTHR15193:SF1">
    <property type="entry name" value="CD83 ANTIGEN"/>
    <property type="match status" value="1"/>
</dbReference>
<accession>A0AAE0R3P5</accession>
<feature type="domain" description="Ig-like" evidence="2">
    <location>
        <begin position="197"/>
        <end position="287"/>
    </location>
</feature>
<feature type="transmembrane region" description="Helical" evidence="1">
    <location>
        <begin position="325"/>
        <end position="348"/>
    </location>
</feature>
<dbReference type="PANTHER" id="PTHR15193">
    <property type="entry name" value="CD83 ANTIGEN"/>
    <property type="match status" value="1"/>
</dbReference>
<dbReference type="InterPro" id="IPR036179">
    <property type="entry name" value="Ig-like_dom_sf"/>
</dbReference>
<evidence type="ECO:0000313" key="3">
    <source>
        <dbReference type="EMBL" id="KAK3540336.1"/>
    </source>
</evidence>
<dbReference type="SUPFAM" id="SSF48726">
    <property type="entry name" value="Immunoglobulin"/>
    <property type="match status" value="2"/>
</dbReference>
<dbReference type="Pfam" id="PF07686">
    <property type="entry name" value="V-set"/>
    <property type="match status" value="1"/>
</dbReference>
<sequence length="360" mass="41457">MTRNPHNSCASLTPFLSVHTNYFVLELLLELLQNKTGEFAPNWEIMKQLSIAMFVNLLQLSVSVRNDHSFITIPCQAKRESDVQYRRLSWYKVEVGSEVLTGLVTKDLHTHETVLYKFANQSYKVKDDYSLLLPEAEKRDCGHYRCTLWPPLGHYIQNGDYEYYPLALCLVIYTALCYNSDETSITIHSEYNTEAILPCIALSYSKHYTSITWYKQFPVEEGIIRNSWRQNKTQLYKNYENRTDVFLTEGSLVLKKVNFSQAGRYKCYLAGKVGHRNNDSYVILNVTESVTETTPTVDVTTTFISHTNSSMSDLVLPVDVSPMSVLAGFFSISLSKVILCFACVWGMATYKKHQRRRLWS</sequence>
<dbReference type="PROSITE" id="PS50835">
    <property type="entry name" value="IG_LIKE"/>
    <property type="match status" value="2"/>
</dbReference>
<evidence type="ECO:0000313" key="4">
    <source>
        <dbReference type="Proteomes" id="UP001274896"/>
    </source>
</evidence>
<reference evidence="3" key="1">
    <citation type="submission" date="2023-06" db="EMBL/GenBank/DDBJ databases">
        <title>Male Hemibagrus guttatus genome.</title>
        <authorList>
            <person name="Bian C."/>
        </authorList>
    </citation>
    <scope>NUCLEOTIDE SEQUENCE</scope>
    <source>
        <strain evidence="3">Male_cb2023</strain>
        <tissue evidence="3">Muscle</tissue>
    </source>
</reference>
<keyword evidence="1" id="KW-0812">Transmembrane</keyword>
<dbReference type="InterPro" id="IPR013783">
    <property type="entry name" value="Ig-like_fold"/>
</dbReference>
<feature type="domain" description="Ig-like" evidence="2">
    <location>
        <begin position="41"/>
        <end position="148"/>
    </location>
</feature>
<evidence type="ECO:0000259" key="2">
    <source>
        <dbReference type="PROSITE" id="PS50835"/>
    </source>
</evidence>
<comment type="caution">
    <text evidence="3">The sequence shown here is derived from an EMBL/GenBank/DDBJ whole genome shotgun (WGS) entry which is preliminary data.</text>
</comment>
<keyword evidence="1" id="KW-0472">Membrane</keyword>
<proteinExistence type="predicted"/>
<dbReference type="EMBL" id="JAUCMX010000007">
    <property type="protein sequence ID" value="KAK3540336.1"/>
    <property type="molecule type" value="Genomic_DNA"/>
</dbReference>
<dbReference type="Gene3D" id="2.60.40.10">
    <property type="entry name" value="Immunoglobulins"/>
    <property type="match status" value="2"/>
</dbReference>
<dbReference type="Proteomes" id="UP001274896">
    <property type="component" value="Unassembled WGS sequence"/>
</dbReference>
<dbReference type="AlphaFoldDB" id="A0AAE0R3P5"/>
<dbReference type="SMART" id="SM00409">
    <property type="entry name" value="IG"/>
    <property type="match status" value="2"/>
</dbReference>
<dbReference type="InterPro" id="IPR003599">
    <property type="entry name" value="Ig_sub"/>
</dbReference>
<name>A0AAE0R3P5_9TELE</name>
<dbReference type="InterPro" id="IPR007110">
    <property type="entry name" value="Ig-like_dom"/>
</dbReference>
<protein>
    <recommendedName>
        <fullName evidence="2">Ig-like domain-containing protein</fullName>
    </recommendedName>
</protein>
<gene>
    <name evidence="3" type="ORF">QTP70_029578</name>
</gene>